<feature type="chain" id="PRO_5015545786" description="Secretion system C-terminal sorting domain-containing protein" evidence="2">
    <location>
        <begin position="22"/>
        <end position="624"/>
    </location>
</feature>
<evidence type="ECO:0000256" key="2">
    <source>
        <dbReference type="SAM" id="SignalP"/>
    </source>
</evidence>
<reference evidence="4 5" key="1">
    <citation type="submission" date="2018-05" db="EMBL/GenBank/DDBJ databases">
        <title>Brumimicrobium oceani sp. nov., isolated from coastal sediment.</title>
        <authorList>
            <person name="Kou Y."/>
        </authorList>
    </citation>
    <scope>NUCLEOTIDE SEQUENCE [LARGE SCALE GENOMIC DNA]</scope>
    <source>
        <strain evidence="4 5">C305</strain>
    </source>
</reference>
<gene>
    <name evidence="4" type="ORF">DIT68_04955</name>
</gene>
<reference evidence="4 5" key="2">
    <citation type="submission" date="2018-05" db="EMBL/GenBank/DDBJ databases">
        <authorList>
            <person name="Lanie J.A."/>
            <person name="Ng W.-L."/>
            <person name="Kazmierczak K.M."/>
            <person name="Andrzejewski T.M."/>
            <person name="Davidsen T.M."/>
            <person name="Wayne K.J."/>
            <person name="Tettelin H."/>
            <person name="Glass J.I."/>
            <person name="Rusch D."/>
            <person name="Podicherti R."/>
            <person name="Tsui H.-C.T."/>
            <person name="Winkler M.E."/>
        </authorList>
    </citation>
    <scope>NUCLEOTIDE SEQUENCE [LARGE SCALE GENOMIC DNA]</scope>
    <source>
        <strain evidence="4 5">C305</strain>
    </source>
</reference>
<dbReference type="Proteomes" id="UP000245370">
    <property type="component" value="Unassembled WGS sequence"/>
</dbReference>
<dbReference type="OrthoDB" id="1488385at2"/>
<dbReference type="Pfam" id="PF18962">
    <property type="entry name" value="Por_Secre_tail"/>
    <property type="match status" value="1"/>
</dbReference>
<dbReference type="AlphaFoldDB" id="A0A2U2XFK8"/>
<name>A0A2U2XFK8_9FLAO</name>
<dbReference type="RefSeq" id="WP_109358698.1">
    <property type="nucleotide sequence ID" value="NZ_QFRJ01000002.1"/>
</dbReference>
<organism evidence="4 5">
    <name type="scientific">Brumimicrobium oceani</name>
    <dbReference type="NCBI Taxonomy" id="2100725"/>
    <lineage>
        <taxon>Bacteria</taxon>
        <taxon>Pseudomonadati</taxon>
        <taxon>Bacteroidota</taxon>
        <taxon>Flavobacteriia</taxon>
        <taxon>Flavobacteriales</taxon>
        <taxon>Crocinitomicaceae</taxon>
        <taxon>Brumimicrobium</taxon>
    </lineage>
</organism>
<evidence type="ECO:0000313" key="5">
    <source>
        <dbReference type="Proteomes" id="UP000245370"/>
    </source>
</evidence>
<proteinExistence type="predicted"/>
<keyword evidence="5" id="KW-1185">Reference proteome</keyword>
<protein>
    <recommendedName>
        <fullName evidence="3">Secretion system C-terminal sorting domain-containing protein</fullName>
    </recommendedName>
</protein>
<dbReference type="EMBL" id="QFRJ01000002">
    <property type="protein sequence ID" value="PWH86586.1"/>
    <property type="molecule type" value="Genomic_DNA"/>
</dbReference>
<accession>A0A2U2XFK8</accession>
<evidence type="ECO:0000259" key="3">
    <source>
        <dbReference type="Pfam" id="PF18962"/>
    </source>
</evidence>
<evidence type="ECO:0000256" key="1">
    <source>
        <dbReference type="ARBA" id="ARBA00022729"/>
    </source>
</evidence>
<dbReference type="NCBIfam" id="TIGR04183">
    <property type="entry name" value="Por_Secre_tail"/>
    <property type="match status" value="1"/>
</dbReference>
<comment type="caution">
    <text evidence="4">The sequence shown here is derived from an EMBL/GenBank/DDBJ whole genome shotgun (WGS) entry which is preliminary data.</text>
</comment>
<feature type="signal peptide" evidence="2">
    <location>
        <begin position="1"/>
        <end position="21"/>
    </location>
</feature>
<sequence>MKNLYLFVTTLFLFSSTLSFGQTEEPSVIKKQGTYLGLSQPLRDLPQIHDEKSMAYYNDEAKVRKNRVRPEYLDSSALPLKFDPLVNNYSMKSSGPAEKKRGEVKLLQNFIGMDGAFPPDPSGAVSDQYYVQAVNVAYRVYNLDGSPVTGIIQLKDLWPGSTNSGDPIVLWDRHAERFLITQFQTGSNEILLAVSETSDPTGAYHLYAYSFNSFPDYPKYSVWSDGYYMTSNTQGKGVVVFERDKMLVGDPSASMINLNLPPFATQNFFNSVLPADADGDLPPYGTPISMFLFQDDSWSGGINEDHIKVLKMTTDWNTPSNSSIVVDQEIVTVPFNSTFTNSWDDIIQKGTNQKIDAIASVFNYRAQYLIWPTYNTVMLCNVVDIDNNNTAGIRWYELRQDSDGDDWGIHQQGTYSIDDGNSRFLGSIAMDYNGNIGMGYSVSGPTEYPGLAATGRLAGDDLGEFTFTETWAQKGLSYQKGGNRFGDYSHMSLSPDGQEFWYTGEYIGDTGPFGNIGDRKTKIFSFNLQSQVGIENESMKSEAALILMQNDESILVQGSDLPVSEEMYVDLFDISGKLIERQKKGTFNGELNTSFDKTRLSNGVYLVRIGKESFMRVEKIVVSR</sequence>
<keyword evidence="1 2" id="KW-0732">Signal</keyword>
<evidence type="ECO:0000313" key="4">
    <source>
        <dbReference type="EMBL" id="PWH86586.1"/>
    </source>
</evidence>
<dbReference type="InterPro" id="IPR026444">
    <property type="entry name" value="Secre_tail"/>
</dbReference>
<feature type="domain" description="Secretion system C-terminal sorting" evidence="3">
    <location>
        <begin position="564"/>
        <end position="622"/>
    </location>
</feature>